<dbReference type="Proteomes" id="UP001500067">
    <property type="component" value="Unassembled WGS sequence"/>
</dbReference>
<dbReference type="PANTHER" id="PTHR12526">
    <property type="entry name" value="GLYCOSYLTRANSFERASE"/>
    <property type="match status" value="1"/>
</dbReference>
<dbReference type="EMBL" id="BAABFA010000019">
    <property type="protein sequence ID" value="GAA4468973.1"/>
    <property type="molecule type" value="Genomic_DNA"/>
</dbReference>
<proteinExistence type="predicted"/>
<accession>A0ABP8NKZ2</accession>
<evidence type="ECO:0000313" key="2">
    <source>
        <dbReference type="EMBL" id="GAA4468973.1"/>
    </source>
</evidence>
<sequence>MVVERDISPYRENMGWEVPKIEGVTIEVAPSRERIKKIVDTNRDAIHVLSGIKGSKIMNVSMKRGAKRKVRMGSMSEPYDRTGIKGRLRDVKYWYTGLFFYRHFDFLLAIGKEGVNTYTRIGFNAKRVFPWAYFVSVDAPEKQQTADGITKIIYAGRVEKGKGIYPFVTELAKAENKRYRLDIYGSGPDEDKLKEFVQDNALTGNIYFHPFLKYNEMVKQYTNYDWVVLPSTRKDGWGVIINEGLLNGLKAICSNICGVSWAIADKRNGVTFDWRKHGSCSNAIDTMLAGTGFANAADIQEWARRSLSGEAGAAYFLEIMDNVYDKKDKPSPPWLANKI</sequence>
<reference evidence="3" key="1">
    <citation type="journal article" date="2019" name="Int. J. Syst. Evol. Microbiol.">
        <title>The Global Catalogue of Microorganisms (GCM) 10K type strain sequencing project: providing services to taxonomists for standard genome sequencing and annotation.</title>
        <authorList>
            <consortium name="The Broad Institute Genomics Platform"/>
            <consortium name="The Broad Institute Genome Sequencing Center for Infectious Disease"/>
            <person name="Wu L."/>
            <person name="Ma J."/>
        </authorList>
    </citation>
    <scope>NUCLEOTIDE SEQUENCE [LARGE SCALE GENOMIC DNA]</scope>
    <source>
        <strain evidence="3">JCM 32105</strain>
    </source>
</reference>
<dbReference type="Gene3D" id="3.40.50.2000">
    <property type="entry name" value="Glycogen Phosphorylase B"/>
    <property type="match status" value="1"/>
</dbReference>
<dbReference type="SUPFAM" id="SSF53756">
    <property type="entry name" value="UDP-Glycosyltransferase/glycogen phosphorylase"/>
    <property type="match status" value="1"/>
</dbReference>
<evidence type="ECO:0000313" key="3">
    <source>
        <dbReference type="Proteomes" id="UP001500067"/>
    </source>
</evidence>
<feature type="domain" description="Glycosyl transferase family 1" evidence="1">
    <location>
        <begin position="142"/>
        <end position="291"/>
    </location>
</feature>
<comment type="caution">
    <text evidence="2">The sequence shown here is derived from an EMBL/GenBank/DDBJ whole genome shotgun (WGS) entry which is preliminary data.</text>
</comment>
<name>A0ABP8NKZ2_9BACT</name>
<dbReference type="InterPro" id="IPR001296">
    <property type="entry name" value="Glyco_trans_1"/>
</dbReference>
<evidence type="ECO:0000259" key="1">
    <source>
        <dbReference type="Pfam" id="PF00534"/>
    </source>
</evidence>
<protein>
    <recommendedName>
        <fullName evidence="1">Glycosyl transferase family 1 domain-containing protein</fullName>
    </recommendedName>
</protein>
<organism evidence="2 3">
    <name type="scientific">Nemorincola caseinilytica</name>
    <dbReference type="NCBI Taxonomy" id="2054315"/>
    <lineage>
        <taxon>Bacteria</taxon>
        <taxon>Pseudomonadati</taxon>
        <taxon>Bacteroidota</taxon>
        <taxon>Chitinophagia</taxon>
        <taxon>Chitinophagales</taxon>
        <taxon>Chitinophagaceae</taxon>
        <taxon>Nemorincola</taxon>
    </lineage>
</organism>
<dbReference type="Pfam" id="PF00534">
    <property type="entry name" value="Glycos_transf_1"/>
    <property type="match status" value="1"/>
</dbReference>
<keyword evidence="3" id="KW-1185">Reference proteome</keyword>
<gene>
    <name evidence="2" type="ORF">GCM10023093_27660</name>
</gene>